<accession>A0A1E1K2Z3</accession>
<protein>
    <submittedName>
        <fullName evidence="1">Uncharacterized protein</fullName>
    </submittedName>
</protein>
<evidence type="ECO:0000313" key="2">
    <source>
        <dbReference type="Proteomes" id="UP000178912"/>
    </source>
</evidence>
<keyword evidence="2" id="KW-1185">Reference proteome</keyword>
<name>A0A1E1K2Z3_9HELO</name>
<sequence length="122" mass="13901">MEHLVGRQEVVRDGVQMKAVPVEHNTLAEAMDLSSGGWKVLTPGEIEQRIVFGLMRPKRWRAAEEVEEVLGIPGLVEILGVFIVECRREREGKPLAVHEKGRFPLMDRRWAKDYFVTVHASV</sequence>
<reference evidence="2" key="1">
    <citation type="submission" date="2016-03" db="EMBL/GenBank/DDBJ databases">
        <authorList>
            <person name="Guldener U."/>
        </authorList>
    </citation>
    <scope>NUCLEOTIDE SEQUENCE [LARGE SCALE GENOMIC DNA]</scope>
    <source>
        <strain evidence="2">04CH-RAC-A.6.1</strain>
    </source>
</reference>
<proteinExistence type="predicted"/>
<organism evidence="1 2">
    <name type="scientific">Rhynchosporium agropyri</name>
    <dbReference type="NCBI Taxonomy" id="914238"/>
    <lineage>
        <taxon>Eukaryota</taxon>
        <taxon>Fungi</taxon>
        <taxon>Dikarya</taxon>
        <taxon>Ascomycota</taxon>
        <taxon>Pezizomycotina</taxon>
        <taxon>Leotiomycetes</taxon>
        <taxon>Helotiales</taxon>
        <taxon>Ploettnerulaceae</taxon>
        <taxon>Rhynchosporium</taxon>
    </lineage>
</organism>
<dbReference type="Proteomes" id="UP000178912">
    <property type="component" value="Unassembled WGS sequence"/>
</dbReference>
<dbReference type="EMBL" id="FJUX01000012">
    <property type="protein sequence ID" value="CZS92429.1"/>
    <property type="molecule type" value="Genomic_DNA"/>
</dbReference>
<evidence type="ECO:0000313" key="1">
    <source>
        <dbReference type="EMBL" id="CZS92429.1"/>
    </source>
</evidence>
<dbReference type="AlphaFoldDB" id="A0A1E1K2Z3"/>
<gene>
    <name evidence="1" type="ORF">RAG0_02927</name>
</gene>